<evidence type="ECO:0000256" key="1">
    <source>
        <dbReference type="SAM" id="Phobius"/>
    </source>
</evidence>
<keyword evidence="3" id="KW-1185">Reference proteome</keyword>
<protein>
    <recommendedName>
        <fullName evidence="4">DoxX family protein</fullName>
    </recommendedName>
</protein>
<dbReference type="RefSeq" id="WP_314003038.1">
    <property type="nucleotide sequence ID" value="NZ_JASJOR010000002.1"/>
</dbReference>
<evidence type="ECO:0000313" key="2">
    <source>
        <dbReference type="EMBL" id="MDJ1497454.1"/>
    </source>
</evidence>
<evidence type="ECO:0008006" key="4">
    <source>
        <dbReference type="Google" id="ProtNLM"/>
    </source>
</evidence>
<dbReference type="EMBL" id="JASJOT010000032">
    <property type="protein sequence ID" value="MDJ1497454.1"/>
    <property type="molecule type" value="Genomic_DNA"/>
</dbReference>
<sequence>MILKVVNAILILFAVYMGIKQGWAMLTGKPEMLDMFRKWNVNETGLLVYGGITLLSALLILYPKTFLWGNFLMAAAILLLICLHLQEQNLKGVGIEIPFFLLNLVIIYLQHPLAKIH</sequence>
<feature type="transmembrane region" description="Helical" evidence="1">
    <location>
        <begin position="46"/>
        <end position="62"/>
    </location>
</feature>
<accession>A0ABT7CXW8</accession>
<keyword evidence="1" id="KW-0472">Membrane</keyword>
<keyword evidence="1" id="KW-1133">Transmembrane helix</keyword>
<proteinExistence type="predicted"/>
<name>A0ABT7CXW8_9BACT</name>
<comment type="caution">
    <text evidence="2">The sequence shown here is derived from an EMBL/GenBank/DDBJ whole genome shotgun (WGS) entry which is preliminary data.</text>
</comment>
<feature type="transmembrane region" description="Helical" evidence="1">
    <location>
        <begin position="68"/>
        <end position="85"/>
    </location>
</feature>
<feature type="transmembrane region" description="Helical" evidence="1">
    <location>
        <begin position="92"/>
        <end position="111"/>
    </location>
</feature>
<dbReference type="Proteomes" id="UP001228581">
    <property type="component" value="Unassembled WGS sequence"/>
</dbReference>
<evidence type="ECO:0000313" key="3">
    <source>
        <dbReference type="Proteomes" id="UP001228581"/>
    </source>
</evidence>
<gene>
    <name evidence="2" type="ORF">QNI19_31235</name>
</gene>
<feature type="transmembrane region" description="Helical" evidence="1">
    <location>
        <begin position="6"/>
        <end position="26"/>
    </location>
</feature>
<keyword evidence="1" id="KW-0812">Transmembrane</keyword>
<reference evidence="2 3" key="1">
    <citation type="submission" date="2023-05" db="EMBL/GenBank/DDBJ databases">
        <authorList>
            <person name="Zhang X."/>
        </authorList>
    </citation>
    <scope>NUCLEOTIDE SEQUENCE [LARGE SCALE GENOMIC DNA]</scope>
    <source>
        <strain evidence="2 3">DM2B3-1</strain>
    </source>
</reference>
<organism evidence="2 3">
    <name type="scientific">Xanthocytophaga flava</name>
    <dbReference type="NCBI Taxonomy" id="3048013"/>
    <lineage>
        <taxon>Bacteria</taxon>
        <taxon>Pseudomonadati</taxon>
        <taxon>Bacteroidota</taxon>
        <taxon>Cytophagia</taxon>
        <taxon>Cytophagales</taxon>
        <taxon>Rhodocytophagaceae</taxon>
        <taxon>Xanthocytophaga</taxon>
    </lineage>
</organism>